<keyword evidence="6 8" id="KW-1133">Transmembrane helix</keyword>
<dbReference type="InterPro" id="IPR006043">
    <property type="entry name" value="NCS2"/>
</dbReference>
<evidence type="ECO:0000256" key="1">
    <source>
        <dbReference type="ARBA" id="ARBA00004651"/>
    </source>
</evidence>
<organism evidence="9 10">
    <name type="scientific">Leminorella richardii</name>
    <dbReference type="NCBI Taxonomy" id="158841"/>
    <lineage>
        <taxon>Bacteria</taxon>
        <taxon>Pseudomonadati</taxon>
        <taxon>Pseudomonadota</taxon>
        <taxon>Gammaproteobacteria</taxon>
        <taxon>Enterobacterales</taxon>
        <taxon>Budviciaceae</taxon>
        <taxon>Leminorella</taxon>
    </lineage>
</organism>
<evidence type="ECO:0000313" key="10">
    <source>
        <dbReference type="Proteomes" id="UP000249005"/>
    </source>
</evidence>
<keyword evidence="4" id="KW-1003">Cell membrane</keyword>
<evidence type="ECO:0000256" key="4">
    <source>
        <dbReference type="ARBA" id="ARBA00022475"/>
    </source>
</evidence>
<dbReference type="KEGG" id="lri:NCTC12151_00971"/>
<feature type="transmembrane region" description="Helical" evidence="8">
    <location>
        <begin position="119"/>
        <end position="141"/>
    </location>
</feature>
<reference evidence="9 10" key="1">
    <citation type="submission" date="2018-06" db="EMBL/GenBank/DDBJ databases">
        <authorList>
            <consortium name="Pathogen Informatics"/>
            <person name="Doyle S."/>
        </authorList>
    </citation>
    <scope>NUCLEOTIDE SEQUENCE [LARGE SCALE GENOMIC DNA]</scope>
    <source>
        <strain evidence="9 10">NCTC12151</strain>
    </source>
</reference>
<dbReference type="AlphaFoldDB" id="A0A2X4UQW1"/>
<accession>A0A2X4UQW1</accession>
<feature type="transmembrane region" description="Helical" evidence="8">
    <location>
        <begin position="161"/>
        <end position="180"/>
    </location>
</feature>
<feature type="transmembrane region" description="Helical" evidence="8">
    <location>
        <begin position="309"/>
        <end position="330"/>
    </location>
</feature>
<feature type="transmembrane region" description="Helical" evidence="8">
    <location>
        <begin position="17"/>
        <end position="37"/>
    </location>
</feature>
<feature type="transmembrane region" description="Helical" evidence="8">
    <location>
        <begin position="370"/>
        <end position="386"/>
    </location>
</feature>
<evidence type="ECO:0000256" key="3">
    <source>
        <dbReference type="ARBA" id="ARBA00022448"/>
    </source>
</evidence>
<feature type="transmembrane region" description="Helical" evidence="8">
    <location>
        <begin position="89"/>
        <end position="107"/>
    </location>
</feature>
<comment type="similarity">
    <text evidence="2">Belongs to the nucleobase:cation symporter-2 (NCS2) (TC 2.A.40) family.</text>
</comment>
<dbReference type="InterPro" id="IPR006042">
    <property type="entry name" value="Xan_ur_permease"/>
</dbReference>
<evidence type="ECO:0000256" key="2">
    <source>
        <dbReference type="ARBA" id="ARBA00008821"/>
    </source>
</evidence>
<feature type="transmembrane region" description="Helical" evidence="8">
    <location>
        <begin position="227"/>
        <end position="244"/>
    </location>
</feature>
<dbReference type="GO" id="GO:0005886">
    <property type="term" value="C:plasma membrane"/>
    <property type="evidence" value="ECO:0007669"/>
    <property type="project" value="UniProtKB-SubCell"/>
</dbReference>
<gene>
    <name evidence="9" type="primary">pyrP</name>
    <name evidence="9" type="ORF">NCTC12151_00971</name>
</gene>
<dbReference type="Pfam" id="PF00860">
    <property type="entry name" value="Xan_ur_permease"/>
    <property type="match status" value="1"/>
</dbReference>
<evidence type="ECO:0000256" key="6">
    <source>
        <dbReference type="ARBA" id="ARBA00022989"/>
    </source>
</evidence>
<dbReference type="OrthoDB" id="9779092at2"/>
<dbReference type="GO" id="GO:0042907">
    <property type="term" value="F:xanthine transmembrane transporter activity"/>
    <property type="evidence" value="ECO:0007669"/>
    <property type="project" value="TreeGrafter"/>
</dbReference>
<feature type="transmembrane region" description="Helical" evidence="8">
    <location>
        <begin position="187"/>
        <end position="207"/>
    </location>
</feature>
<evidence type="ECO:0000313" key="9">
    <source>
        <dbReference type="EMBL" id="SQI37012.1"/>
    </source>
</evidence>
<sequence length="424" mass="44221">MQQPSTVGTHPPTWQNVLVGAQMLFVAFGALVLVPLITGLDTNVALFTAGVGTLLFQLCTKGKVPVFLASSFAFIVPISYGVQTWGIPATMGGLFAAGVVYMIFGGLIKLRGSKVIETLLPPVVTGPMIAIIGLTLAPAAVNMALGKSGDGGSVILADYRAALIISMLSLLTTLLVAVWAKGIFRLIPILSGIVVGYAIALAMGLVNFQPVLDAPWFALPNFTAPEFHWQAILFMLPVVIAPTIEHVGDIMAISSVTGKDYAKDPGLHRTLGGDGIATSVAACFGGPPCITYAEVIGAVTLTRNFNPMVMTFAACWAVFMSFIGKIGAFLNTIPTVVMGGIMVLLFGSIAAVGINILIKNRVDLSVARNLCIVSIVLVFGIGGMVFNFGQYSLQGISLCGVIAILLNLILPKAPASSKTDSAAH</sequence>
<dbReference type="EMBL" id="LS483470">
    <property type="protein sequence ID" value="SQI37012.1"/>
    <property type="molecule type" value="Genomic_DNA"/>
</dbReference>
<dbReference type="Proteomes" id="UP000249005">
    <property type="component" value="Chromosome 1"/>
</dbReference>
<proteinExistence type="inferred from homology"/>
<keyword evidence="5 8" id="KW-0812">Transmembrane</keyword>
<dbReference type="NCBIfam" id="TIGR00801">
    <property type="entry name" value="ncs2"/>
    <property type="match status" value="1"/>
</dbReference>
<evidence type="ECO:0000256" key="7">
    <source>
        <dbReference type="ARBA" id="ARBA00023136"/>
    </source>
</evidence>
<feature type="transmembrane region" description="Helical" evidence="8">
    <location>
        <begin position="392"/>
        <end position="410"/>
    </location>
</feature>
<dbReference type="PANTHER" id="PTHR42810:SF4">
    <property type="entry name" value="URIC ACID TRANSPORTER UACT"/>
    <property type="match status" value="1"/>
</dbReference>
<comment type="subcellular location">
    <subcellularLocation>
        <location evidence="1">Cell membrane</location>
        <topology evidence="1">Multi-pass membrane protein</topology>
    </subcellularLocation>
</comment>
<keyword evidence="10" id="KW-1185">Reference proteome</keyword>
<dbReference type="PANTHER" id="PTHR42810">
    <property type="entry name" value="PURINE PERMEASE C1399.01C-RELATED"/>
    <property type="match status" value="1"/>
</dbReference>
<protein>
    <submittedName>
        <fullName evidence="9">Uracil transporter</fullName>
    </submittedName>
</protein>
<dbReference type="RefSeq" id="WP_111739546.1">
    <property type="nucleotide sequence ID" value="NZ_LR698987.1"/>
</dbReference>
<evidence type="ECO:0000256" key="8">
    <source>
        <dbReference type="SAM" id="Phobius"/>
    </source>
</evidence>
<name>A0A2X4UQW1_9GAMM</name>
<feature type="transmembrane region" description="Helical" evidence="8">
    <location>
        <begin position="336"/>
        <end position="358"/>
    </location>
</feature>
<evidence type="ECO:0000256" key="5">
    <source>
        <dbReference type="ARBA" id="ARBA00022692"/>
    </source>
</evidence>
<keyword evidence="7 8" id="KW-0472">Membrane</keyword>
<keyword evidence="3" id="KW-0813">Transport</keyword>